<dbReference type="InterPro" id="IPR028082">
    <property type="entry name" value="Peripla_BP_I"/>
</dbReference>
<comment type="caution">
    <text evidence="5">The sequence shown here is derived from an EMBL/GenBank/DDBJ whole genome shotgun (WGS) entry which is preliminary data.</text>
</comment>
<dbReference type="Proteomes" id="UP000197596">
    <property type="component" value="Unassembled WGS sequence"/>
</dbReference>
<dbReference type="CDD" id="cd06342">
    <property type="entry name" value="PBP1_ABC_LIVBP-like"/>
    <property type="match status" value="1"/>
</dbReference>
<dbReference type="SUPFAM" id="SSF53822">
    <property type="entry name" value="Periplasmic binding protein-like I"/>
    <property type="match status" value="1"/>
</dbReference>
<proteinExistence type="inferred from homology"/>
<name>A0A246WKK4_9BURK</name>
<feature type="signal peptide" evidence="3">
    <location>
        <begin position="1"/>
        <end position="27"/>
    </location>
</feature>
<dbReference type="Pfam" id="PF13458">
    <property type="entry name" value="Peripla_BP_6"/>
    <property type="match status" value="1"/>
</dbReference>
<dbReference type="RefSeq" id="WP_088752560.1">
    <property type="nucleotide sequence ID" value="NZ_NJGU01000015.1"/>
</dbReference>
<sequence>MKPTLRRALCALCACAAALCAMPQTHAAGAGEKVPIGLAAPLSGISALFGQSFSIAAQVAVDQANQAGLTIGGRRVTLELVTADDRGDARSSALAAQYLIRRNVIGVVGHGITAASMAAAPLYSEAGVPMITGSSSSKELTEQGYRTVFRTIGHDDAAAAQAAHYMWTTLKARRVITVDDGSAFGVRLARQFAQAFGAAGGVVTARRTVNDKTSDFNDLLYVLKAQQADAVFFGGSVRQAAELMRGMRRTGVNSRLMTGSNGAADRQFLDITGPAGEGALSIEPGVPAERMPGWKQFAEAYARRGDTPMSTFSPFVYDATQALIAAMKLADSTDPARVTQALHKLRLPGLTGRIAFDEHGDLLDPSYTIYEVRQMRWTAQRPAEPAK</sequence>
<evidence type="ECO:0000313" key="5">
    <source>
        <dbReference type="EMBL" id="OWY26815.1"/>
    </source>
</evidence>
<accession>A0A246WKK4</accession>
<evidence type="ECO:0000256" key="3">
    <source>
        <dbReference type="SAM" id="SignalP"/>
    </source>
</evidence>
<gene>
    <name evidence="5" type="ORF">CEJ42_22005</name>
</gene>
<reference evidence="5 6" key="1">
    <citation type="submission" date="2017-06" db="EMBL/GenBank/DDBJ databases">
        <title>Herbaspirillum phytohormonus sp. nov., isolated from the root nodule of Robinia pseudoacacia in lead-zinc mine.</title>
        <authorList>
            <person name="Fan M."/>
            <person name="Lin Y."/>
        </authorList>
    </citation>
    <scope>NUCLEOTIDE SEQUENCE [LARGE SCALE GENOMIC DNA]</scope>
    <source>
        <strain evidence="5 6">HZ10</strain>
    </source>
</reference>
<keyword evidence="2 3" id="KW-0732">Signal</keyword>
<evidence type="ECO:0000259" key="4">
    <source>
        <dbReference type="Pfam" id="PF13458"/>
    </source>
</evidence>
<dbReference type="AlphaFoldDB" id="A0A246WKK4"/>
<dbReference type="PANTHER" id="PTHR47151:SF2">
    <property type="entry name" value="AMINO ACID BINDING PROTEIN"/>
    <property type="match status" value="1"/>
</dbReference>
<dbReference type="Gene3D" id="3.40.50.2300">
    <property type="match status" value="2"/>
</dbReference>
<protein>
    <submittedName>
        <fullName evidence="5">Branched chain amino acid ABC transporter substrate-binding protein</fullName>
    </submittedName>
</protein>
<dbReference type="InterPro" id="IPR028081">
    <property type="entry name" value="Leu-bd"/>
</dbReference>
<organism evidence="5 6">
    <name type="scientific">Herbaspirillum robiniae</name>
    <dbReference type="NCBI Taxonomy" id="2014887"/>
    <lineage>
        <taxon>Bacteria</taxon>
        <taxon>Pseudomonadati</taxon>
        <taxon>Pseudomonadota</taxon>
        <taxon>Betaproteobacteria</taxon>
        <taxon>Burkholderiales</taxon>
        <taxon>Oxalobacteraceae</taxon>
        <taxon>Herbaspirillum</taxon>
    </lineage>
</organism>
<dbReference type="EMBL" id="NJGU01000015">
    <property type="protein sequence ID" value="OWY26815.1"/>
    <property type="molecule type" value="Genomic_DNA"/>
</dbReference>
<feature type="chain" id="PRO_5012490263" evidence="3">
    <location>
        <begin position="28"/>
        <end position="387"/>
    </location>
</feature>
<comment type="similarity">
    <text evidence="1">Belongs to the leucine-binding protein family.</text>
</comment>
<evidence type="ECO:0000256" key="2">
    <source>
        <dbReference type="ARBA" id="ARBA00022729"/>
    </source>
</evidence>
<evidence type="ECO:0000256" key="1">
    <source>
        <dbReference type="ARBA" id="ARBA00010062"/>
    </source>
</evidence>
<feature type="domain" description="Leucine-binding protein" evidence="4">
    <location>
        <begin position="34"/>
        <end position="373"/>
    </location>
</feature>
<dbReference type="PANTHER" id="PTHR47151">
    <property type="entry name" value="LEU/ILE/VAL-BINDING ABC TRANSPORTER SUBUNIT"/>
    <property type="match status" value="1"/>
</dbReference>
<evidence type="ECO:0000313" key="6">
    <source>
        <dbReference type="Proteomes" id="UP000197596"/>
    </source>
</evidence>